<dbReference type="InterPro" id="IPR009080">
    <property type="entry name" value="tRNAsynth_Ia_anticodon-bd"/>
</dbReference>
<dbReference type="HAMAP" id="MF_00041">
    <property type="entry name" value="Cys_tRNA_synth"/>
    <property type="match status" value="1"/>
</dbReference>
<dbReference type="Gene3D" id="1.20.120.1910">
    <property type="entry name" value="Cysteine-tRNA ligase, C-terminal anti-codon recognition domain"/>
    <property type="match status" value="1"/>
</dbReference>
<feature type="short sequence motif" description="'KMSKS' region" evidence="12">
    <location>
        <begin position="266"/>
        <end position="270"/>
    </location>
</feature>
<gene>
    <name evidence="12" type="primary">cysS</name>
    <name evidence="14" type="ORF">CSA56_12375</name>
</gene>
<accession>A0A2G6KC67</accession>
<feature type="binding site" evidence="12">
    <location>
        <position position="269"/>
    </location>
    <ligand>
        <name>ATP</name>
        <dbReference type="ChEBI" id="CHEBI:30616"/>
    </ligand>
</feature>
<dbReference type="InterPro" id="IPR014729">
    <property type="entry name" value="Rossmann-like_a/b/a_fold"/>
</dbReference>
<dbReference type="SUPFAM" id="SSF52374">
    <property type="entry name" value="Nucleotidylyl transferase"/>
    <property type="match status" value="1"/>
</dbReference>
<comment type="catalytic activity">
    <reaction evidence="12">
        <text>tRNA(Cys) + L-cysteine + ATP = L-cysteinyl-tRNA(Cys) + AMP + diphosphate</text>
        <dbReference type="Rhea" id="RHEA:17773"/>
        <dbReference type="Rhea" id="RHEA-COMP:9661"/>
        <dbReference type="Rhea" id="RHEA-COMP:9679"/>
        <dbReference type="ChEBI" id="CHEBI:30616"/>
        <dbReference type="ChEBI" id="CHEBI:33019"/>
        <dbReference type="ChEBI" id="CHEBI:35235"/>
        <dbReference type="ChEBI" id="CHEBI:78442"/>
        <dbReference type="ChEBI" id="CHEBI:78517"/>
        <dbReference type="ChEBI" id="CHEBI:456215"/>
        <dbReference type="EC" id="6.1.1.16"/>
    </reaction>
</comment>
<dbReference type="GO" id="GO:0006423">
    <property type="term" value="P:cysteinyl-tRNA aminoacylation"/>
    <property type="evidence" value="ECO:0007669"/>
    <property type="project" value="UniProtKB-UniRule"/>
</dbReference>
<sequence>MSVQVYNTLSGQKEPFVPLTPGKVTMYACGVTVYDYCHIGHARSAMVFDVIRQYLQYVGYEVTFVKNFTDVDDKIIKRSLEEGISAQEVAEKYIAAHDEDMRRLGIQPPDITPKATGHIDEMLEMIGGLVEQGIAYSVDGDVYFSVKKFPEYGKLSGRNVDDMRSGARIEVDERKQDPLDFALWKASKPGEPFWKSPWGNGRPGWHIECSAMSRKYLGETFDIHGGGKDLIFPHHENEIAQAEAHSHTPFAKYWVHNGFVSIHQEKMSKSLGNFFTIREVLDKFSPEAIRFLMLSTHYRSPLDYSEARLEEATSAFKRFLNTFQGVKELQSLVLTQTSIERTDSAEEVSQLAHIPDEIARAEQAFKEAMDDDFNTAAALGVLFDLLKTINSGVQTITGERALTPQLVQPLTEAVECVKRLAGILGFTFSEGELQGSGADRERIDQLMGLLLEIRKEARTSKNWALADRIRDGLTQIGIHVKDHPGGESTWKVET</sequence>
<evidence type="ECO:0000256" key="3">
    <source>
        <dbReference type="ARBA" id="ARBA00011245"/>
    </source>
</evidence>
<comment type="subunit">
    <text evidence="3 12">Monomer.</text>
</comment>
<keyword evidence="11 12" id="KW-0030">Aminoacyl-tRNA synthetase</keyword>
<evidence type="ECO:0000256" key="5">
    <source>
        <dbReference type="ARBA" id="ARBA00022598"/>
    </source>
</evidence>
<dbReference type="SMART" id="SM00840">
    <property type="entry name" value="DALR_2"/>
    <property type="match status" value="1"/>
</dbReference>
<reference evidence="14 15" key="1">
    <citation type="submission" date="2017-10" db="EMBL/GenBank/DDBJ databases">
        <title>Novel microbial diversity and functional potential in the marine mammal oral microbiome.</title>
        <authorList>
            <person name="Dudek N.K."/>
            <person name="Sun C.L."/>
            <person name="Burstein D."/>
            <person name="Kantor R.S."/>
            <person name="Aliaga Goltsman D.S."/>
            <person name="Bik E.M."/>
            <person name="Thomas B.C."/>
            <person name="Banfield J.F."/>
            <person name="Relman D.A."/>
        </authorList>
    </citation>
    <scope>NUCLEOTIDE SEQUENCE [LARGE SCALE GENOMIC DNA]</scope>
    <source>
        <strain evidence="14">DOLJORAL78_47_16</strain>
    </source>
</reference>
<dbReference type="Pfam" id="PF09190">
    <property type="entry name" value="DALR_2"/>
    <property type="match status" value="1"/>
</dbReference>
<evidence type="ECO:0000256" key="1">
    <source>
        <dbReference type="ARBA" id="ARBA00004496"/>
    </source>
</evidence>
<feature type="binding site" evidence="12">
    <location>
        <position position="209"/>
    </location>
    <ligand>
        <name>Zn(2+)</name>
        <dbReference type="ChEBI" id="CHEBI:29105"/>
    </ligand>
</feature>
<dbReference type="PRINTS" id="PR00983">
    <property type="entry name" value="TRNASYNTHCYS"/>
</dbReference>
<comment type="subcellular location">
    <subcellularLocation>
        <location evidence="1 12">Cytoplasm</location>
    </subcellularLocation>
</comment>
<feature type="binding site" evidence="12">
    <location>
        <position position="29"/>
    </location>
    <ligand>
        <name>Zn(2+)</name>
        <dbReference type="ChEBI" id="CHEBI:29105"/>
    </ligand>
</feature>
<keyword evidence="5 12" id="KW-0436">Ligase</keyword>
<dbReference type="AlphaFoldDB" id="A0A2G6KC67"/>
<dbReference type="EMBL" id="PDSK01000101">
    <property type="protein sequence ID" value="PIE33261.1"/>
    <property type="molecule type" value="Genomic_DNA"/>
</dbReference>
<dbReference type="FunFam" id="3.40.50.620:FF:000009">
    <property type="entry name" value="Cysteine--tRNA ligase"/>
    <property type="match status" value="1"/>
</dbReference>
<keyword evidence="9 12" id="KW-0067">ATP-binding</keyword>
<feature type="binding site" evidence="12">
    <location>
        <position position="234"/>
    </location>
    <ligand>
        <name>Zn(2+)</name>
        <dbReference type="ChEBI" id="CHEBI:29105"/>
    </ligand>
</feature>
<keyword evidence="10 12" id="KW-0648">Protein biosynthesis</keyword>
<comment type="caution">
    <text evidence="14">The sequence shown here is derived from an EMBL/GenBank/DDBJ whole genome shotgun (WGS) entry which is preliminary data.</text>
</comment>
<dbReference type="PANTHER" id="PTHR10890:SF3">
    <property type="entry name" value="CYSTEINE--TRNA LIGASE, CYTOPLASMIC"/>
    <property type="match status" value="1"/>
</dbReference>
<dbReference type="InterPro" id="IPR015803">
    <property type="entry name" value="Cys-tRNA-ligase"/>
</dbReference>
<comment type="similarity">
    <text evidence="2 12">Belongs to the class-I aminoacyl-tRNA synthetase family.</text>
</comment>
<evidence type="ECO:0000256" key="9">
    <source>
        <dbReference type="ARBA" id="ARBA00022840"/>
    </source>
</evidence>
<keyword evidence="8 12" id="KW-0862">Zinc</keyword>
<evidence type="ECO:0000256" key="2">
    <source>
        <dbReference type="ARBA" id="ARBA00005594"/>
    </source>
</evidence>
<dbReference type="EC" id="6.1.1.16" evidence="12"/>
<dbReference type="SUPFAM" id="SSF47323">
    <property type="entry name" value="Anticodon-binding domain of a subclass of class I aminoacyl-tRNA synthetases"/>
    <property type="match status" value="1"/>
</dbReference>
<dbReference type="Proteomes" id="UP000230821">
    <property type="component" value="Unassembled WGS sequence"/>
</dbReference>
<evidence type="ECO:0000256" key="6">
    <source>
        <dbReference type="ARBA" id="ARBA00022723"/>
    </source>
</evidence>
<proteinExistence type="inferred from homology"/>
<keyword evidence="6 12" id="KW-0479">Metal-binding</keyword>
<keyword evidence="4 12" id="KW-0963">Cytoplasm</keyword>
<dbReference type="GO" id="GO:0005829">
    <property type="term" value="C:cytosol"/>
    <property type="evidence" value="ECO:0007669"/>
    <property type="project" value="TreeGrafter"/>
</dbReference>
<dbReference type="Pfam" id="PF01406">
    <property type="entry name" value="tRNA-synt_1e"/>
    <property type="match status" value="1"/>
</dbReference>
<evidence type="ECO:0000256" key="12">
    <source>
        <dbReference type="HAMAP-Rule" id="MF_00041"/>
    </source>
</evidence>
<keyword evidence="7 12" id="KW-0547">Nucleotide-binding</keyword>
<dbReference type="GO" id="GO:0005524">
    <property type="term" value="F:ATP binding"/>
    <property type="evidence" value="ECO:0007669"/>
    <property type="project" value="UniProtKB-UniRule"/>
</dbReference>
<name>A0A2G6KC67_9BACT</name>
<dbReference type="GO" id="GO:0004817">
    <property type="term" value="F:cysteine-tRNA ligase activity"/>
    <property type="evidence" value="ECO:0007669"/>
    <property type="project" value="UniProtKB-UniRule"/>
</dbReference>
<evidence type="ECO:0000313" key="14">
    <source>
        <dbReference type="EMBL" id="PIE33261.1"/>
    </source>
</evidence>
<evidence type="ECO:0000259" key="13">
    <source>
        <dbReference type="SMART" id="SM00840"/>
    </source>
</evidence>
<feature type="binding site" evidence="12">
    <location>
        <position position="238"/>
    </location>
    <ligand>
        <name>Zn(2+)</name>
        <dbReference type="ChEBI" id="CHEBI:29105"/>
    </ligand>
</feature>
<evidence type="ECO:0000313" key="15">
    <source>
        <dbReference type="Proteomes" id="UP000230821"/>
    </source>
</evidence>
<dbReference type="InterPro" id="IPR015273">
    <property type="entry name" value="Cys-tRNA-synt_Ia_DALR"/>
</dbReference>
<dbReference type="GO" id="GO:0008270">
    <property type="term" value="F:zinc ion binding"/>
    <property type="evidence" value="ECO:0007669"/>
    <property type="project" value="UniProtKB-UniRule"/>
</dbReference>
<evidence type="ECO:0000256" key="8">
    <source>
        <dbReference type="ARBA" id="ARBA00022833"/>
    </source>
</evidence>
<evidence type="ECO:0000256" key="10">
    <source>
        <dbReference type="ARBA" id="ARBA00022917"/>
    </source>
</evidence>
<evidence type="ECO:0000256" key="7">
    <source>
        <dbReference type="ARBA" id="ARBA00022741"/>
    </source>
</evidence>
<feature type="short sequence motif" description="'HIGH' region" evidence="12">
    <location>
        <begin position="31"/>
        <end position="41"/>
    </location>
</feature>
<dbReference type="InterPro" id="IPR024909">
    <property type="entry name" value="Cys-tRNA/MSH_ligase"/>
</dbReference>
<dbReference type="CDD" id="cd00672">
    <property type="entry name" value="CysRS_core"/>
    <property type="match status" value="1"/>
</dbReference>
<organism evidence="14 15">
    <name type="scientific">candidate division KSB3 bacterium</name>
    <dbReference type="NCBI Taxonomy" id="2044937"/>
    <lineage>
        <taxon>Bacteria</taxon>
        <taxon>candidate division KSB3</taxon>
    </lineage>
</organism>
<protein>
    <recommendedName>
        <fullName evidence="12">Cysteine--tRNA ligase</fullName>
        <ecNumber evidence="12">6.1.1.16</ecNumber>
    </recommendedName>
    <alternativeName>
        <fullName evidence="12">Cysteinyl-tRNA synthetase</fullName>
        <shortName evidence="12">CysRS</shortName>
    </alternativeName>
</protein>
<evidence type="ECO:0000256" key="4">
    <source>
        <dbReference type="ARBA" id="ARBA00022490"/>
    </source>
</evidence>
<dbReference type="Gene3D" id="3.40.50.620">
    <property type="entry name" value="HUPs"/>
    <property type="match status" value="1"/>
</dbReference>
<evidence type="ECO:0000256" key="11">
    <source>
        <dbReference type="ARBA" id="ARBA00023146"/>
    </source>
</evidence>
<feature type="domain" description="Cysteinyl-tRNA synthetase class Ia DALR" evidence="13">
    <location>
        <begin position="364"/>
        <end position="433"/>
    </location>
</feature>
<comment type="cofactor">
    <cofactor evidence="12">
        <name>Zn(2+)</name>
        <dbReference type="ChEBI" id="CHEBI:29105"/>
    </cofactor>
    <text evidence="12">Binds 1 zinc ion per subunit.</text>
</comment>
<dbReference type="InterPro" id="IPR032678">
    <property type="entry name" value="tRNA-synt_1_cat_dom"/>
</dbReference>
<dbReference type="NCBIfam" id="TIGR00435">
    <property type="entry name" value="cysS"/>
    <property type="match status" value="1"/>
</dbReference>
<dbReference type="PANTHER" id="PTHR10890">
    <property type="entry name" value="CYSTEINYL-TRNA SYNTHETASE"/>
    <property type="match status" value="1"/>
</dbReference>